<dbReference type="InterPro" id="IPR026442">
    <property type="entry name" value="IPTL_CTERM"/>
</dbReference>
<dbReference type="NCBIfam" id="TIGR04174">
    <property type="entry name" value="IPTL_CTERM"/>
    <property type="match status" value="1"/>
</dbReference>
<proteinExistence type="predicted"/>
<feature type="signal peptide" evidence="2">
    <location>
        <begin position="1"/>
        <end position="23"/>
    </location>
</feature>
<feature type="domain" description="IPTL-CTERM protein sorting" evidence="3">
    <location>
        <begin position="151"/>
        <end position="180"/>
    </location>
</feature>
<evidence type="ECO:0000313" key="4">
    <source>
        <dbReference type="EMBL" id="MFC5346087.1"/>
    </source>
</evidence>
<keyword evidence="1" id="KW-1133">Transmembrane helix</keyword>
<keyword evidence="1" id="KW-0812">Transmembrane</keyword>
<evidence type="ECO:0000259" key="3">
    <source>
        <dbReference type="Pfam" id="PF18203"/>
    </source>
</evidence>
<comment type="caution">
    <text evidence="4">The sequence shown here is derived from an EMBL/GenBank/DDBJ whole genome shotgun (WGS) entry which is preliminary data.</text>
</comment>
<protein>
    <submittedName>
        <fullName evidence="4">IPTL-CTERM sorting domain-containing protein</fullName>
    </submittedName>
</protein>
<name>A0ABW0FWW5_9CAUL</name>
<dbReference type="Proteomes" id="UP001596152">
    <property type="component" value="Unassembled WGS sequence"/>
</dbReference>
<organism evidence="4 5">
    <name type="scientific">Brevundimonas staleyi</name>
    <dbReference type="NCBI Taxonomy" id="74326"/>
    <lineage>
        <taxon>Bacteria</taxon>
        <taxon>Pseudomonadati</taxon>
        <taxon>Pseudomonadota</taxon>
        <taxon>Alphaproteobacteria</taxon>
        <taxon>Caulobacterales</taxon>
        <taxon>Caulobacteraceae</taxon>
        <taxon>Brevundimonas</taxon>
    </lineage>
</organism>
<reference evidence="5" key="1">
    <citation type="journal article" date="2019" name="Int. J. Syst. Evol. Microbiol.">
        <title>The Global Catalogue of Microorganisms (GCM) 10K type strain sequencing project: providing services to taxonomists for standard genome sequencing and annotation.</title>
        <authorList>
            <consortium name="The Broad Institute Genomics Platform"/>
            <consortium name="The Broad Institute Genome Sequencing Center for Infectious Disease"/>
            <person name="Wu L."/>
            <person name="Ma J."/>
        </authorList>
    </citation>
    <scope>NUCLEOTIDE SEQUENCE [LARGE SCALE GENOMIC DNA]</scope>
    <source>
        <strain evidence="5">JCM 12125</strain>
    </source>
</reference>
<accession>A0ABW0FWW5</accession>
<feature type="transmembrane region" description="Helical" evidence="1">
    <location>
        <begin position="159"/>
        <end position="176"/>
    </location>
</feature>
<keyword evidence="1" id="KW-0472">Membrane</keyword>
<dbReference type="Pfam" id="PF18203">
    <property type="entry name" value="IPTL-CTERM"/>
    <property type="match status" value="1"/>
</dbReference>
<sequence length="183" mass="18298">MKTIISGAVAALAVLTFAGASQAQVVSNITVTTTGASPTTTAIYASGQPCVVGSTAAHAIESVTVTVSTTGAYTVTDMGPSDGGYAIYNGAFNPAAPATNCIASNDTAVVWTLTAGTYTFVGGPWVNGSPNGPYTMRFNGPGTVTLGAPPAPVPTLSEWAMILLGLMLAGGAALHLQRRRAFG</sequence>
<gene>
    <name evidence="4" type="ORF">ACFPIE_19390</name>
</gene>
<keyword evidence="5" id="KW-1185">Reference proteome</keyword>
<evidence type="ECO:0000313" key="5">
    <source>
        <dbReference type="Proteomes" id="UP001596152"/>
    </source>
</evidence>
<evidence type="ECO:0000256" key="1">
    <source>
        <dbReference type="SAM" id="Phobius"/>
    </source>
</evidence>
<keyword evidence="2" id="KW-0732">Signal</keyword>
<evidence type="ECO:0000256" key="2">
    <source>
        <dbReference type="SAM" id="SignalP"/>
    </source>
</evidence>
<feature type="chain" id="PRO_5045456805" evidence="2">
    <location>
        <begin position="24"/>
        <end position="183"/>
    </location>
</feature>
<dbReference type="EMBL" id="JBHSLF010000055">
    <property type="protein sequence ID" value="MFC5346087.1"/>
    <property type="molecule type" value="Genomic_DNA"/>
</dbReference>
<dbReference type="RefSeq" id="WP_374038343.1">
    <property type="nucleotide sequence ID" value="NZ_CP169082.1"/>
</dbReference>